<protein>
    <recommendedName>
        <fullName evidence="3">HEAT repeat domain-containing protein</fullName>
    </recommendedName>
</protein>
<reference evidence="1 2" key="1">
    <citation type="journal article" date="2010" name="DNA Res.">
        <title>Genome sequence of Kitasatospora setae NBRC 14216T: an evolutionary snapshot of the family Streptomycetaceae.</title>
        <authorList>
            <person name="Ichikawa N."/>
            <person name="Oguchi A."/>
            <person name="Ikeda H."/>
            <person name="Ishikawa J."/>
            <person name="Kitani S."/>
            <person name="Watanabe Y."/>
            <person name="Nakamura S."/>
            <person name="Katano Y."/>
            <person name="Kishi E."/>
            <person name="Sasagawa M."/>
            <person name="Ankai A."/>
            <person name="Fukui S."/>
            <person name="Hashimoto Y."/>
            <person name="Kamata S."/>
            <person name="Otoguro M."/>
            <person name="Tanikawa S."/>
            <person name="Nihira T."/>
            <person name="Horinouchi S."/>
            <person name="Ohnishi Y."/>
            <person name="Hayakawa M."/>
            <person name="Kuzuyama T."/>
            <person name="Arisawa A."/>
            <person name="Nomoto F."/>
            <person name="Miura H."/>
            <person name="Takahashi Y."/>
            <person name="Fujita N."/>
        </authorList>
    </citation>
    <scope>NUCLEOTIDE SEQUENCE [LARGE SCALE GENOMIC DNA]</scope>
    <source>
        <strain evidence="2">ATCC 33774 / DSM 43861 / JCM 3304 / KCC A-0304 / NBRC 14216 / KM-6054</strain>
    </source>
</reference>
<sequence>MTDTDPAPWRYARPGSPLGALERGRGLGWALALADPAAGAEALLDCLRRDTRWDWGVDQRAGYHAFLVTELALPADPLTDLLDGPDAYGSARARETLAELALLGSAPARAALRRYVRYGEWWQETLTLLAGRWPLPWWDDLRPAALGRLGGERPVYWRAAPWPRWQPEPPSAPRPPRPVPLAPRTGRLLAALADPGTAPDDRAEALRALACRPVDPAGLLPLITESATADHAPAGLHDAVRRLGPAALAPAREWAAADHPALRRLGLQVLAEHGGNTELPLLVAELADQWARDEWCGPKLLADGLARYGPSAAEAAPLLRRFWHTTPHSYERPSYLRALHAIAPGAAAPLLSESLWDCEPDARLYAVRHLPDDPRFAHRLAQLRDSPAEDDDLRAAAARRLG</sequence>
<evidence type="ECO:0008006" key="3">
    <source>
        <dbReference type="Google" id="ProtNLM"/>
    </source>
</evidence>
<evidence type="ECO:0000313" key="1">
    <source>
        <dbReference type="EMBL" id="BAJ31778.1"/>
    </source>
</evidence>
<accession>E4N0U4</accession>
<organism evidence="1 2">
    <name type="scientific">Kitasatospora setae (strain ATCC 33774 / DSM 43861 / JCM 3304 / KCC A-0304 / NBRC 14216 / KM-6054)</name>
    <name type="common">Streptomyces setae</name>
    <dbReference type="NCBI Taxonomy" id="452652"/>
    <lineage>
        <taxon>Bacteria</taxon>
        <taxon>Bacillati</taxon>
        <taxon>Actinomycetota</taxon>
        <taxon>Actinomycetes</taxon>
        <taxon>Kitasatosporales</taxon>
        <taxon>Streptomycetaceae</taxon>
        <taxon>Kitasatospora</taxon>
    </lineage>
</organism>
<dbReference type="KEGG" id="ksk:KSE_60090"/>
<dbReference type="eggNOG" id="COG1413">
    <property type="taxonomic scope" value="Bacteria"/>
</dbReference>
<dbReference type="HOGENOM" id="CLU_033895_0_0_11"/>
<dbReference type="Proteomes" id="UP000007076">
    <property type="component" value="Chromosome"/>
</dbReference>
<name>E4N0U4_KITSK</name>
<proteinExistence type="predicted"/>
<dbReference type="PATRIC" id="fig|452652.3.peg.6019"/>
<dbReference type="RefSeq" id="WP_014139074.1">
    <property type="nucleotide sequence ID" value="NC_016109.1"/>
</dbReference>
<dbReference type="AlphaFoldDB" id="E4N0U4"/>
<evidence type="ECO:0000313" key="2">
    <source>
        <dbReference type="Proteomes" id="UP000007076"/>
    </source>
</evidence>
<dbReference type="EMBL" id="AP010968">
    <property type="protein sequence ID" value="BAJ31778.1"/>
    <property type="molecule type" value="Genomic_DNA"/>
</dbReference>
<gene>
    <name evidence="1" type="ordered locus">KSE_60090</name>
</gene>
<keyword evidence="2" id="KW-1185">Reference proteome</keyword>
<dbReference type="STRING" id="452652.KSE_60090"/>